<evidence type="ECO:0000313" key="3">
    <source>
        <dbReference type="Proteomes" id="UP000604898"/>
    </source>
</evidence>
<organism evidence="2 3">
    <name type="scientific">Shewanella schlegeliana</name>
    <dbReference type="NCBI Taxonomy" id="190308"/>
    <lineage>
        <taxon>Bacteria</taxon>
        <taxon>Pseudomonadati</taxon>
        <taxon>Pseudomonadota</taxon>
        <taxon>Gammaproteobacteria</taxon>
        <taxon>Alteromonadales</taxon>
        <taxon>Shewanellaceae</taxon>
        <taxon>Shewanella</taxon>
    </lineage>
</organism>
<keyword evidence="3" id="KW-1185">Reference proteome</keyword>
<evidence type="ECO:0000313" key="2">
    <source>
        <dbReference type="EMBL" id="MBL4912191.1"/>
    </source>
</evidence>
<evidence type="ECO:0000256" key="1">
    <source>
        <dbReference type="SAM" id="Phobius"/>
    </source>
</evidence>
<dbReference type="RefSeq" id="WP_202720440.1">
    <property type="nucleotide sequence ID" value="NZ_BPEX01000001.1"/>
</dbReference>
<protein>
    <recommendedName>
        <fullName evidence="4">Transcriptional regulator</fullName>
    </recommendedName>
</protein>
<keyword evidence="1" id="KW-0812">Transmembrane</keyword>
<name>A0ABS1SUI4_9GAMM</name>
<dbReference type="InterPro" id="IPR009883">
    <property type="entry name" value="YgfX"/>
</dbReference>
<keyword evidence="1" id="KW-1133">Transmembrane helix</keyword>
<feature type="transmembrane region" description="Helical" evidence="1">
    <location>
        <begin position="43"/>
        <end position="62"/>
    </location>
</feature>
<proteinExistence type="predicted"/>
<dbReference type="EMBL" id="JAESVD010000002">
    <property type="protein sequence ID" value="MBL4912191.1"/>
    <property type="molecule type" value="Genomic_DNA"/>
</dbReference>
<sequence>MGVQQHSFDVSSSNGQRLSLAVITVICLSSFLFWPYAENTLYISIKYLVFTACCGFFLWQFYRLRHWRCQFVLNADGGGKLNRCMDFVLTGKPVITPFAVMFDIVLMGKIKRLVLWADMLDDTNYRHLCRLLQLAYQGQCR</sequence>
<gene>
    <name evidence="2" type="ORF">JMA39_03455</name>
</gene>
<accession>A0ABS1SUI4</accession>
<feature type="transmembrane region" description="Helical" evidence="1">
    <location>
        <begin position="18"/>
        <end position="37"/>
    </location>
</feature>
<keyword evidence="1" id="KW-0472">Membrane</keyword>
<reference evidence="2 3" key="1">
    <citation type="submission" date="2021-01" db="EMBL/GenBank/DDBJ databases">
        <title>Genome sequence of Shewanella schlegeliana JCM 11561.</title>
        <authorList>
            <person name="Zhang H."/>
            <person name="Li C."/>
        </authorList>
    </citation>
    <scope>NUCLEOTIDE SEQUENCE [LARGE SCALE GENOMIC DNA]</scope>
    <source>
        <strain evidence="2 3">JCM 11561</strain>
    </source>
</reference>
<dbReference type="Proteomes" id="UP000604898">
    <property type="component" value="Unassembled WGS sequence"/>
</dbReference>
<evidence type="ECO:0008006" key="4">
    <source>
        <dbReference type="Google" id="ProtNLM"/>
    </source>
</evidence>
<comment type="caution">
    <text evidence="2">The sequence shown here is derived from an EMBL/GenBank/DDBJ whole genome shotgun (WGS) entry which is preliminary data.</text>
</comment>
<dbReference type="Pfam" id="PF07254">
    <property type="entry name" value="Cpta_toxin"/>
    <property type="match status" value="1"/>
</dbReference>